<protein>
    <recommendedName>
        <fullName evidence="5">Pseudouridine synthase</fullName>
        <ecNumber evidence="5">5.4.99.-</ecNumber>
    </recommendedName>
</protein>
<dbReference type="EC" id="5.4.99.-" evidence="5"/>
<accession>A0A7C5SWK2</accession>
<comment type="function">
    <text evidence="5">Responsible for synthesis of pseudouridine from uracil.</text>
</comment>
<dbReference type="PANTHER" id="PTHR21600:SF44">
    <property type="entry name" value="RIBOSOMAL LARGE SUBUNIT PSEUDOURIDINE SYNTHASE D"/>
    <property type="match status" value="1"/>
</dbReference>
<proteinExistence type="inferred from homology"/>
<dbReference type="InterPro" id="IPR020103">
    <property type="entry name" value="PsdUridine_synth_cat_dom_sf"/>
</dbReference>
<dbReference type="Pfam" id="PF00849">
    <property type="entry name" value="PseudoU_synth_2"/>
    <property type="match status" value="1"/>
</dbReference>
<dbReference type="PANTHER" id="PTHR21600">
    <property type="entry name" value="MITOCHONDRIAL RNA PSEUDOURIDINE SYNTHASE"/>
    <property type="match status" value="1"/>
</dbReference>
<comment type="caution">
    <text evidence="7">The sequence shown here is derived from an EMBL/GenBank/DDBJ whole genome shotgun (WGS) entry which is preliminary data.</text>
</comment>
<dbReference type="SUPFAM" id="SSF55120">
    <property type="entry name" value="Pseudouridine synthase"/>
    <property type="match status" value="1"/>
</dbReference>
<dbReference type="Gene3D" id="3.30.2350.10">
    <property type="entry name" value="Pseudouridine synthase"/>
    <property type="match status" value="1"/>
</dbReference>
<keyword evidence="2 5" id="KW-0413">Isomerase</keyword>
<evidence type="ECO:0000256" key="5">
    <source>
        <dbReference type="RuleBase" id="RU362028"/>
    </source>
</evidence>
<evidence type="ECO:0000256" key="4">
    <source>
        <dbReference type="PROSITE-ProRule" id="PRU00182"/>
    </source>
</evidence>
<dbReference type="GO" id="GO:0003723">
    <property type="term" value="F:RNA binding"/>
    <property type="evidence" value="ECO:0007669"/>
    <property type="project" value="UniProtKB-KW"/>
</dbReference>
<evidence type="ECO:0000256" key="2">
    <source>
        <dbReference type="ARBA" id="ARBA00023235"/>
    </source>
</evidence>
<comment type="catalytic activity">
    <reaction evidence="5">
        <text>a uridine in RNA = a pseudouridine in RNA</text>
        <dbReference type="Rhea" id="RHEA:48348"/>
        <dbReference type="Rhea" id="RHEA-COMP:12068"/>
        <dbReference type="Rhea" id="RHEA-COMP:12069"/>
        <dbReference type="ChEBI" id="CHEBI:65314"/>
        <dbReference type="ChEBI" id="CHEBI:65315"/>
    </reaction>
</comment>
<dbReference type="NCBIfam" id="TIGR00005">
    <property type="entry name" value="rluA_subfam"/>
    <property type="match status" value="1"/>
</dbReference>
<dbReference type="EMBL" id="DSAC01000037">
    <property type="protein sequence ID" value="HHO73583.1"/>
    <property type="molecule type" value="Genomic_DNA"/>
</dbReference>
<evidence type="ECO:0000313" key="7">
    <source>
        <dbReference type="EMBL" id="HHO73583.1"/>
    </source>
</evidence>
<evidence type="ECO:0000259" key="6">
    <source>
        <dbReference type="SMART" id="SM00363"/>
    </source>
</evidence>
<feature type="domain" description="RNA-binding S4" evidence="6">
    <location>
        <begin position="13"/>
        <end position="78"/>
    </location>
</feature>
<dbReference type="CDD" id="cd00165">
    <property type="entry name" value="S4"/>
    <property type="match status" value="1"/>
</dbReference>
<dbReference type="SUPFAM" id="SSF55174">
    <property type="entry name" value="Alpha-L RNA-binding motif"/>
    <property type="match status" value="1"/>
</dbReference>
<name>A0A7C5SWK2_9AQUI</name>
<dbReference type="AlphaFoldDB" id="A0A7C5SWK2"/>
<comment type="similarity">
    <text evidence="1 5">Belongs to the pseudouridine synthase RluA family.</text>
</comment>
<reference evidence="7" key="1">
    <citation type="journal article" date="2020" name="mSystems">
        <title>Genome- and Community-Level Interaction Insights into Carbon Utilization and Element Cycling Functions of Hydrothermarchaeota in Hydrothermal Sediment.</title>
        <authorList>
            <person name="Zhou Z."/>
            <person name="Liu Y."/>
            <person name="Xu W."/>
            <person name="Pan J."/>
            <person name="Luo Z.H."/>
            <person name="Li M."/>
        </authorList>
    </citation>
    <scope>NUCLEOTIDE SEQUENCE [LARGE SCALE GENOMIC DNA]</scope>
    <source>
        <strain evidence="7">SpSt-114</strain>
    </source>
</reference>
<dbReference type="InterPro" id="IPR002942">
    <property type="entry name" value="S4_RNA-bd"/>
</dbReference>
<organism evidence="7">
    <name type="scientific">Thermocrinis ruber</name>
    <dbReference type="NCBI Taxonomy" id="75906"/>
    <lineage>
        <taxon>Bacteria</taxon>
        <taxon>Pseudomonadati</taxon>
        <taxon>Aquificota</taxon>
        <taxon>Aquificia</taxon>
        <taxon>Aquificales</taxon>
        <taxon>Aquificaceae</taxon>
        <taxon>Thermocrinis</taxon>
    </lineage>
</organism>
<evidence type="ECO:0000256" key="1">
    <source>
        <dbReference type="ARBA" id="ARBA00010876"/>
    </source>
</evidence>
<evidence type="ECO:0000256" key="3">
    <source>
        <dbReference type="PIRSR" id="PIRSR606225-1"/>
    </source>
</evidence>
<dbReference type="GO" id="GO:0000455">
    <property type="term" value="P:enzyme-directed rRNA pseudouridine synthesis"/>
    <property type="evidence" value="ECO:0007669"/>
    <property type="project" value="TreeGrafter"/>
</dbReference>
<sequence>MQEILEFLVEEEERLDRFLARSYPDFSRSYLQRLIEEGYVLVENQVITKPSKRLKPGEKVLLLVPEPEPLEILPENIPIRVVYEDAHLLVIVKPCGMVVHPSPGYTTGTLVNALLYHVKDLSSIGGVERPGIVHRLDKDTMGLMVVAKSDQVHRSLAEQFKERKVFKLYRAIVQGIVSWEHKVVESSIGRHPIDRKKFAIVEGGKYAKSEFFVKERFPKHNATLLEVRLHTGRTHQIRVHVSALGHPILGDRTYGFKPASVSKEILELMGNCHMLLSYKLGFFHPADNKWLEFEVEDVEPFSKVLNYLRAS</sequence>
<dbReference type="InterPro" id="IPR050188">
    <property type="entry name" value="RluA_PseudoU_synthase"/>
</dbReference>
<dbReference type="PROSITE" id="PS50889">
    <property type="entry name" value="S4"/>
    <property type="match status" value="1"/>
</dbReference>
<dbReference type="InterPro" id="IPR036986">
    <property type="entry name" value="S4_RNA-bd_sf"/>
</dbReference>
<gene>
    <name evidence="7" type="ORF">ENN04_02985</name>
</gene>
<dbReference type="GO" id="GO:0120159">
    <property type="term" value="F:rRNA pseudouridine synthase activity"/>
    <property type="evidence" value="ECO:0007669"/>
    <property type="project" value="UniProtKB-ARBA"/>
</dbReference>
<dbReference type="Gene3D" id="3.10.290.10">
    <property type="entry name" value="RNA-binding S4 domain"/>
    <property type="match status" value="1"/>
</dbReference>
<dbReference type="CDD" id="cd02869">
    <property type="entry name" value="PseudoU_synth_RluA_like"/>
    <property type="match status" value="1"/>
</dbReference>
<dbReference type="SMART" id="SM00363">
    <property type="entry name" value="S4"/>
    <property type="match status" value="1"/>
</dbReference>
<dbReference type="InterPro" id="IPR006145">
    <property type="entry name" value="PsdUridine_synth_RsuA/RluA"/>
</dbReference>
<feature type="active site" evidence="3">
    <location>
        <position position="137"/>
    </location>
</feature>
<dbReference type="Pfam" id="PF01479">
    <property type="entry name" value="S4"/>
    <property type="match status" value="1"/>
</dbReference>
<dbReference type="InterPro" id="IPR006225">
    <property type="entry name" value="PsdUridine_synth_RluC/D"/>
</dbReference>
<keyword evidence="4" id="KW-0694">RNA-binding</keyword>